<evidence type="ECO:0000313" key="3">
    <source>
        <dbReference type="Ensembl" id="ENSANAP00000007276.1"/>
    </source>
</evidence>
<sequence>MVGVVSDDQDFLASKDTVKMPVVSVTPLVNGDLALKFGYPTPDGRCQEMDTTFAKGAVEGTLGPGSAARALPAMALTDIRGPRDAERVLRKQRLQLCGGRPRGAGPDTAPRGLESPRCLLRRAPHASPPRLRPPAPSL</sequence>
<dbReference type="PANTHER" id="PTHR11430">
    <property type="entry name" value="LIPOCALIN"/>
    <property type="match status" value="1"/>
</dbReference>
<evidence type="ECO:0000256" key="2">
    <source>
        <dbReference type="SAM" id="MobiDB-lite"/>
    </source>
</evidence>
<feature type="region of interest" description="Disordered" evidence="2">
    <location>
        <begin position="96"/>
        <end position="138"/>
    </location>
</feature>
<dbReference type="GeneTree" id="ENSGT00940000166200"/>
<dbReference type="InterPro" id="IPR012674">
    <property type="entry name" value="Calycin"/>
</dbReference>
<evidence type="ECO:0008006" key="5">
    <source>
        <dbReference type="Google" id="ProtNLM"/>
    </source>
</evidence>
<dbReference type="Proteomes" id="UP000233020">
    <property type="component" value="Unplaced"/>
</dbReference>
<evidence type="ECO:0000313" key="4">
    <source>
        <dbReference type="Proteomes" id="UP000233020"/>
    </source>
</evidence>
<dbReference type="SUPFAM" id="SSF50814">
    <property type="entry name" value="Lipocalins"/>
    <property type="match status" value="1"/>
</dbReference>
<dbReference type="PANTHER" id="PTHR11430:SF77">
    <property type="entry name" value="LIPOCALIN-LIKE 1 PROTEIN"/>
    <property type="match status" value="1"/>
</dbReference>
<dbReference type="AlphaFoldDB" id="A0A2K5CF61"/>
<dbReference type="Ensembl" id="ENSANAT00000025052.1">
    <property type="protein sequence ID" value="ENSANAP00000007276.1"/>
    <property type="gene ID" value="ENSANAG00000021710.1"/>
</dbReference>
<comment type="similarity">
    <text evidence="1">Belongs to the calycin superfamily. Lipocalin family.</text>
</comment>
<reference evidence="3" key="1">
    <citation type="submission" date="2025-08" db="UniProtKB">
        <authorList>
            <consortium name="Ensembl"/>
        </authorList>
    </citation>
    <scope>IDENTIFICATION</scope>
</reference>
<dbReference type="GO" id="GO:0036094">
    <property type="term" value="F:small molecule binding"/>
    <property type="evidence" value="ECO:0007669"/>
    <property type="project" value="InterPro"/>
</dbReference>
<proteinExistence type="inferred from homology"/>
<dbReference type="STRING" id="37293.ENSANAP00000007276"/>
<protein>
    <recommendedName>
        <fullName evidence="5">Lipocalin/cytosolic fatty-acid binding domain-containing protein</fullName>
    </recommendedName>
</protein>
<dbReference type="InterPro" id="IPR002345">
    <property type="entry name" value="Lipocalin"/>
</dbReference>
<evidence type="ECO:0000256" key="1">
    <source>
        <dbReference type="ARBA" id="ARBA00006889"/>
    </source>
</evidence>
<accession>A0A2K5CF61</accession>
<keyword evidence="4" id="KW-1185">Reference proteome</keyword>
<dbReference type="Gene3D" id="2.40.128.20">
    <property type="match status" value="1"/>
</dbReference>
<reference evidence="3" key="2">
    <citation type="submission" date="2025-09" db="UniProtKB">
        <authorList>
            <consortium name="Ensembl"/>
        </authorList>
    </citation>
    <scope>IDENTIFICATION</scope>
</reference>
<organism evidence="3 4">
    <name type="scientific">Aotus nancymaae</name>
    <name type="common">Ma's night monkey</name>
    <dbReference type="NCBI Taxonomy" id="37293"/>
    <lineage>
        <taxon>Eukaryota</taxon>
        <taxon>Metazoa</taxon>
        <taxon>Chordata</taxon>
        <taxon>Craniata</taxon>
        <taxon>Vertebrata</taxon>
        <taxon>Euteleostomi</taxon>
        <taxon>Mammalia</taxon>
        <taxon>Eutheria</taxon>
        <taxon>Euarchontoglires</taxon>
        <taxon>Primates</taxon>
        <taxon>Haplorrhini</taxon>
        <taxon>Platyrrhini</taxon>
        <taxon>Aotidae</taxon>
        <taxon>Aotus</taxon>
    </lineage>
</organism>
<feature type="compositionally biased region" description="Pro residues" evidence="2">
    <location>
        <begin position="126"/>
        <end position="138"/>
    </location>
</feature>
<name>A0A2K5CF61_AOTNA</name>